<dbReference type="SUPFAM" id="SSF53901">
    <property type="entry name" value="Thiolase-like"/>
    <property type="match status" value="1"/>
</dbReference>
<dbReference type="PANTHER" id="PTHR43775:SF50">
    <property type="entry name" value="HIGHLY REDUCING POLYKETIDE SYNTHASE SRDA"/>
    <property type="match status" value="1"/>
</dbReference>
<protein>
    <submittedName>
        <fullName evidence="2">Polyketide synthase</fullName>
    </submittedName>
</protein>
<feature type="non-terminal residue" evidence="2">
    <location>
        <position position="81"/>
    </location>
</feature>
<feature type="domain" description="Beta-ketoacyl synthase-like N-terminal" evidence="1">
    <location>
        <begin position="2"/>
        <end position="81"/>
    </location>
</feature>
<dbReference type="InterPro" id="IPR050091">
    <property type="entry name" value="PKS_NRPS_Biosynth_Enz"/>
</dbReference>
<sequence>MLIEERTGQCEVPPERFNAAGFFHPEGDRAGVMNTKGGYFLQEDVRQFENSFFGINNLEAIYMDPQQRKLLEAVYECFESA</sequence>
<dbReference type="Gene3D" id="3.40.47.10">
    <property type="match status" value="1"/>
</dbReference>
<dbReference type="GO" id="GO:0006633">
    <property type="term" value="P:fatty acid biosynthetic process"/>
    <property type="evidence" value="ECO:0007669"/>
    <property type="project" value="TreeGrafter"/>
</dbReference>
<dbReference type="PANTHER" id="PTHR43775">
    <property type="entry name" value="FATTY ACID SYNTHASE"/>
    <property type="match status" value="1"/>
</dbReference>
<evidence type="ECO:0000313" key="2">
    <source>
        <dbReference type="EMBL" id="RJE16701.1"/>
    </source>
</evidence>
<dbReference type="InterPro" id="IPR014030">
    <property type="entry name" value="Ketoacyl_synth_N"/>
</dbReference>
<evidence type="ECO:0000259" key="1">
    <source>
        <dbReference type="Pfam" id="PF00109"/>
    </source>
</evidence>
<dbReference type="AlphaFoldDB" id="A0A3A2ZHH4"/>
<comment type="caution">
    <text evidence="2">The sequence shown here is derived from an EMBL/GenBank/DDBJ whole genome shotgun (WGS) entry which is preliminary data.</text>
</comment>
<dbReference type="InterPro" id="IPR016039">
    <property type="entry name" value="Thiolase-like"/>
</dbReference>
<accession>A0A3A2ZHH4</accession>
<gene>
    <name evidence="2" type="ORF">PHISCL_10962</name>
</gene>
<dbReference type="EMBL" id="MVGC01003139">
    <property type="protein sequence ID" value="RJE16701.1"/>
    <property type="molecule type" value="Genomic_DNA"/>
</dbReference>
<dbReference type="GO" id="GO:0004312">
    <property type="term" value="F:fatty acid synthase activity"/>
    <property type="evidence" value="ECO:0007669"/>
    <property type="project" value="TreeGrafter"/>
</dbReference>
<proteinExistence type="predicted"/>
<dbReference type="STRING" id="2070753.A0A3A2ZHH4"/>
<dbReference type="GO" id="GO:0044550">
    <property type="term" value="P:secondary metabolite biosynthetic process"/>
    <property type="evidence" value="ECO:0007669"/>
    <property type="project" value="TreeGrafter"/>
</dbReference>
<evidence type="ECO:0000313" key="3">
    <source>
        <dbReference type="Proteomes" id="UP000266188"/>
    </source>
</evidence>
<dbReference type="OrthoDB" id="329835at2759"/>
<reference evidence="3" key="1">
    <citation type="submission" date="2017-02" db="EMBL/GenBank/DDBJ databases">
        <authorList>
            <person name="Tafer H."/>
            <person name="Lopandic K."/>
        </authorList>
    </citation>
    <scope>NUCLEOTIDE SEQUENCE [LARGE SCALE GENOMIC DNA]</scope>
    <source>
        <strain evidence="3">CBS 366.77</strain>
    </source>
</reference>
<dbReference type="Pfam" id="PF00109">
    <property type="entry name" value="ketoacyl-synt"/>
    <property type="match status" value="1"/>
</dbReference>
<name>A0A3A2ZHH4_9EURO</name>
<organism evidence="2 3">
    <name type="scientific">Aspergillus sclerotialis</name>
    <dbReference type="NCBI Taxonomy" id="2070753"/>
    <lineage>
        <taxon>Eukaryota</taxon>
        <taxon>Fungi</taxon>
        <taxon>Dikarya</taxon>
        <taxon>Ascomycota</taxon>
        <taxon>Pezizomycotina</taxon>
        <taxon>Eurotiomycetes</taxon>
        <taxon>Eurotiomycetidae</taxon>
        <taxon>Eurotiales</taxon>
        <taxon>Aspergillaceae</taxon>
        <taxon>Aspergillus</taxon>
        <taxon>Aspergillus subgen. Polypaecilum</taxon>
    </lineage>
</organism>
<dbReference type="Proteomes" id="UP000266188">
    <property type="component" value="Unassembled WGS sequence"/>
</dbReference>
<keyword evidence="3" id="KW-1185">Reference proteome</keyword>